<feature type="transmembrane region" description="Helical" evidence="7">
    <location>
        <begin position="341"/>
        <end position="361"/>
    </location>
</feature>
<evidence type="ECO:0000256" key="4">
    <source>
        <dbReference type="ARBA" id="ARBA00022692"/>
    </source>
</evidence>
<reference evidence="8 9" key="2">
    <citation type="journal article" date="2013" name="PLoS ONE">
        <title>INDIGO - INtegrated Data Warehouse of MIcrobial GenOmes with Examples from the Red Sea Extremophiles.</title>
        <authorList>
            <person name="Alam I."/>
            <person name="Antunes A."/>
            <person name="Kamau A.A."/>
            <person name="Ba Alawi W."/>
            <person name="Kalkatawi M."/>
            <person name="Stingl U."/>
            <person name="Bajic V.B."/>
        </authorList>
    </citation>
    <scope>NUCLEOTIDE SEQUENCE [LARGE SCALE GENOMIC DNA]</scope>
    <source>
        <strain evidence="8 9">SSD-17B</strain>
    </source>
</reference>
<feature type="transmembrane region" description="Helical" evidence="7">
    <location>
        <begin position="12"/>
        <end position="35"/>
    </location>
</feature>
<keyword evidence="9" id="KW-1185">Reference proteome</keyword>
<feature type="transmembrane region" description="Helical" evidence="7">
    <location>
        <begin position="391"/>
        <end position="410"/>
    </location>
</feature>
<feature type="transmembrane region" description="Helical" evidence="7">
    <location>
        <begin position="78"/>
        <end position="103"/>
    </location>
</feature>
<feature type="transmembrane region" description="Helical" evidence="7">
    <location>
        <begin position="149"/>
        <end position="176"/>
    </location>
</feature>
<feature type="transmembrane region" description="Helical" evidence="7">
    <location>
        <begin position="304"/>
        <end position="329"/>
    </location>
</feature>
<dbReference type="GO" id="GO:0005886">
    <property type="term" value="C:plasma membrane"/>
    <property type="evidence" value="ECO:0007669"/>
    <property type="project" value="UniProtKB-SubCell"/>
</dbReference>
<feature type="transmembrane region" description="Helical" evidence="7">
    <location>
        <begin position="367"/>
        <end position="384"/>
    </location>
</feature>
<sequence>MVKNKNNKLHQLFIAFVKIGVFGYGGGSATIPLFHKEVVDRFKWMTEDEFSDMLSIMHMLPGPMQTKMAGYVGYKVKGILGILSGLAGIILPSLMLMISLLLTLDSLNSEDPRIIGLKLAVLPVVGILMSLLTWQFYKKSEKTVGIPVTMLLIVLSGILLIPLNFHPGMVILPLLLFAFFRPKEDRKALFVGSAIFVMLLTVGLLFKFDVMSVPTLGTVGLAGGNDYVKIFLAFFIPGIIGFGGGPASIPLFKAEVVERYGWLSDEGFAEIIGLGNTLPGVTATKIAGYVGFDVGAVDGVIGSLIGMSVGIFAMVAPSLIAMIILLNLLTKHKDSPRVKRLSNYVKPTIAVLLGMLAFNFFYDAARGLNVIQTLIMALLSLVLLKKFKVHPVFVIIGALIYGVIYGWLFLS</sequence>
<proteinExistence type="inferred from homology"/>
<dbReference type="GO" id="GO:0015109">
    <property type="term" value="F:chromate transmembrane transporter activity"/>
    <property type="evidence" value="ECO:0007669"/>
    <property type="project" value="InterPro"/>
</dbReference>
<evidence type="ECO:0000256" key="5">
    <source>
        <dbReference type="ARBA" id="ARBA00022989"/>
    </source>
</evidence>
<dbReference type="PANTHER" id="PTHR43663">
    <property type="entry name" value="CHROMATE TRANSPORT PROTEIN-RELATED"/>
    <property type="match status" value="1"/>
</dbReference>
<comment type="caution">
    <text evidence="8">The sequence shown here is derived from an EMBL/GenBank/DDBJ whole genome shotgun (WGS) entry which is preliminary data.</text>
</comment>
<keyword evidence="3" id="KW-1003">Cell membrane</keyword>
<evidence type="ECO:0000256" key="3">
    <source>
        <dbReference type="ARBA" id="ARBA00022475"/>
    </source>
</evidence>
<feature type="transmembrane region" description="Helical" evidence="7">
    <location>
        <begin position="115"/>
        <end position="137"/>
    </location>
</feature>
<dbReference type="InterPro" id="IPR052518">
    <property type="entry name" value="CHR_Transporter"/>
</dbReference>
<dbReference type="eggNOG" id="COG2059">
    <property type="taxonomic scope" value="Bacteria"/>
</dbReference>
<feature type="transmembrane region" description="Helical" evidence="7">
    <location>
        <begin position="273"/>
        <end position="292"/>
    </location>
</feature>
<organism evidence="8 9">
    <name type="scientific">Haloplasma contractile SSD-17B</name>
    <dbReference type="NCBI Taxonomy" id="1033810"/>
    <lineage>
        <taxon>Bacteria</taxon>
        <taxon>Bacillati</taxon>
        <taxon>Mycoplasmatota</taxon>
        <taxon>Mollicutes</taxon>
        <taxon>Haloplasmatales</taxon>
        <taxon>Haloplasmataceae</taxon>
        <taxon>Haloplasma</taxon>
    </lineage>
</organism>
<dbReference type="PANTHER" id="PTHR43663:SF1">
    <property type="entry name" value="CHROMATE TRANSPORTER"/>
    <property type="match status" value="1"/>
</dbReference>
<reference evidence="8 9" key="1">
    <citation type="journal article" date="2011" name="J. Bacteriol.">
        <title>Genome sequence of Haloplasma contractile, an unusual contractile bacterium from a deep-sea anoxic brine lake.</title>
        <authorList>
            <person name="Antunes A."/>
            <person name="Alam I."/>
            <person name="El Dorry H."/>
            <person name="Siam R."/>
            <person name="Robertson A."/>
            <person name="Bajic V.B."/>
            <person name="Stingl U."/>
        </authorList>
    </citation>
    <scope>NUCLEOTIDE SEQUENCE [LARGE SCALE GENOMIC DNA]</scope>
    <source>
        <strain evidence="8 9">SSD-17B</strain>
    </source>
</reference>
<evidence type="ECO:0000256" key="7">
    <source>
        <dbReference type="SAM" id="Phobius"/>
    </source>
</evidence>
<dbReference type="Pfam" id="PF02417">
    <property type="entry name" value="Chromate_transp"/>
    <property type="match status" value="2"/>
</dbReference>
<evidence type="ECO:0000313" key="8">
    <source>
        <dbReference type="EMBL" id="ERJ12184.1"/>
    </source>
</evidence>
<feature type="transmembrane region" description="Helical" evidence="7">
    <location>
        <begin position="228"/>
        <end position="252"/>
    </location>
</feature>
<evidence type="ECO:0000256" key="1">
    <source>
        <dbReference type="ARBA" id="ARBA00004651"/>
    </source>
</evidence>
<dbReference type="InterPro" id="IPR014047">
    <property type="entry name" value="Chr_Tranpt_l_chain"/>
</dbReference>
<feature type="transmembrane region" description="Helical" evidence="7">
    <location>
        <begin position="188"/>
        <end position="208"/>
    </location>
</feature>
<evidence type="ECO:0000313" key="9">
    <source>
        <dbReference type="Proteomes" id="UP000005707"/>
    </source>
</evidence>
<keyword evidence="6 7" id="KW-0472">Membrane</keyword>
<evidence type="ECO:0000256" key="6">
    <source>
        <dbReference type="ARBA" id="ARBA00023136"/>
    </source>
</evidence>
<comment type="similarity">
    <text evidence="2">Belongs to the chromate ion transporter (CHR) (TC 2.A.51) family.</text>
</comment>
<dbReference type="STRING" id="1033810.HLPCO_001711"/>
<dbReference type="InParanoid" id="F7Q208"/>
<comment type="subcellular location">
    <subcellularLocation>
        <location evidence="1">Cell membrane</location>
        <topology evidence="1">Multi-pass membrane protein</topology>
    </subcellularLocation>
</comment>
<name>F7Q208_9MOLU</name>
<keyword evidence="5 7" id="KW-1133">Transmembrane helix</keyword>
<dbReference type="InterPro" id="IPR003370">
    <property type="entry name" value="Chromate_transpt"/>
</dbReference>
<dbReference type="RefSeq" id="WP_008825185.1">
    <property type="nucleotide sequence ID" value="NZ_AFNU02000005.1"/>
</dbReference>
<gene>
    <name evidence="8" type="ORF">HLPCO_001711</name>
</gene>
<evidence type="ECO:0000256" key="2">
    <source>
        <dbReference type="ARBA" id="ARBA00005262"/>
    </source>
</evidence>
<dbReference type="AlphaFoldDB" id="F7Q208"/>
<keyword evidence="4 7" id="KW-0812">Transmembrane</keyword>
<dbReference type="EMBL" id="AFNU02000005">
    <property type="protein sequence ID" value="ERJ12184.1"/>
    <property type="molecule type" value="Genomic_DNA"/>
</dbReference>
<dbReference type="Proteomes" id="UP000005707">
    <property type="component" value="Unassembled WGS sequence"/>
</dbReference>
<protein>
    <submittedName>
        <fullName evidence="8">Chromate transporter family protein</fullName>
    </submittedName>
</protein>
<dbReference type="PIRSF" id="PIRSF004810">
    <property type="entry name" value="ChrA"/>
    <property type="match status" value="1"/>
</dbReference>
<accession>F7Q208</accession>